<organism evidence="1 2">
    <name type="scientific">Salinisphaera japonica YTM-1</name>
    <dbReference type="NCBI Taxonomy" id="1209778"/>
    <lineage>
        <taxon>Bacteria</taxon>
        <taxon>Pseudomonadati</taxon>
        <taxon>Pseudomonadota</taxon>
        <taxon>Gammaproteobacteria</taxon>
        <taxon>Salinisphaerales</taxon>
        <taxon>Salinisphaeraceae</taxon>
        <taxon>Salinisphaera</taxon>
    </lineage>
</organism>
<comment type="caution">
    <text evidence="1">The sequence shown here is derived from an EMBL/GenBank/DDBJ whole genome shotgun (WGS) entry which is preliminary data.</text>
</comment>
<proteinExistence type="predicted"/>
<dbReference type="Proteomes" id="UP000285310">
    <property type="component" value="Unassembled WGS sequence"/>
</dbReference>
<gene>
    <name evidence="1" type="ORF">SAJA_04980</name>
</gene>
<reference evidence="1 2" key="1">
    <citation type="submission" date="2013-10" db="EMBL/GenBank/DDBJ databases">
        <title>Salinisphaera japonica YTM-1 Genome Sequencing.</title>
        <authorList>
            <person name="Lai Q."/>
            <person name="Li C."/>
            <person name="Shao Z."/>
        </authorList>
    </citation>
    <scope>NUCLEOTIDE SEQUENCE [LARGE SCALE GENOMIC DNA]</scope>
    <source>
        <strain evidence="1 2">YTM-1</strain>
    </source>
</reference>
<accession>A0A423PWY8</accession>
<evidence type="ECO:0000313" key="1">
    <source>
        <dbReference type="EMBL" id="ROO30120.1"/>
    </source>
</evidence>
<dbReference type="AlphaFoldDB" id="A0A423PWY8"/>
<sequence>MWVWGQPKTWASSQFSTYRVGWVIKDARQAADLR</sequence>
<evidence type="ECO:0000313" key="2">
    <source>
        <dbReference type="Proteomes" id="UP000285310"/>
    </source>
</evidence>
<name>A0A423PWY8_9GAMM</name>
<dbReference type="EMBL" id="AYKG01000012">
    <property type="protein sequence ID" value="ROO30120.1"/>
    <property type="molecule type" value="Genomic_DNA"/>
</dbReference>
<dbReference type="InParanoid" id="A0A423PWY8"/>
<protein>
    <submittedName>
        <fullName evidence="1">Uncharacterized protein</fullName>
    </submittedName>
</protein>
<keyword evidence="2" id="KW-1185">Reference proteome</keyword>